<evidence type="ECO:0008006" key="3">
    <source>
        <dbReference type="Google" id="ProtNLM"/>
    </source>
</evidence>
<sequence>MRRCVHLTALAAAAVLIPACGVGAAVTGGPPAVQGRSADPPAVAGPSTLPSQTLAPVVLRVDGEQVTITTACQQNGVLAQIEDDQGRVFGADGLGGPAAAGSEQPALTMTDVDGSVAVADATADRDDQGRTELRSSLSRHGGGSTEVSVAIDVEKLPLCGE</sequence>
<feature type="chain" id="PRO_5026942809" description="Lipoprotein" evidence="1">
    <location>
        <begin position="25"/>
        <end position="161"/>
    </location>
</feature>
<name>A0A6J4Q1B0_9PSEU</name>
<dbReference type="AlphaFoldDB" id="A0A6J4Q1B0"/>
<protein>
    <recommendedName>
        <fullName evidence="3">Lipoprotein</fullName>
    </recommendedName>
</protein>
<evidence type="ECO:0000256" key="1">
    <source>
        <dbReference type="SAM" id="SignalP"/>
    </source>
</evidence>
<reference evidence="2" key="1">
    <citation type="submission" date="2020-02" db="EMBL/GenBank/DDBJ databases">
        <authorList>
            <person name="Meier V. D."/>
        </authorList>
    </citation>
    <scope>NUCLEOTIDE SEQUENCE</scope>
    <source>
        <strain evidence="2">AVDCRST_MAG66</strain>
    </source>
</reference>
<gene>
    <name evidence="2" type="ORF">AVDCRST_MAG66-3369</name>
</gene>
<proteinExistence type="predicted"/>
<evidence type="ECO:0000313" key="2">
    <source>
        <dbReference type="EMBL" id="CAA9431717.1"/>
    </source>
</evidence>
<organism evidence="2">
    <name type="scientific">uncultured Pseudonocardia sp</name>
    <dbReference type="NCBI Taxonomy" id="211455"/>
    <lineage>
        <taxon>Bacteria</taxon>
        <taxon>Bacillati</taxon>
        <taxon>Actinomycetota</taxon>
        <taxon>Actinomycetes</taxon>
        <taxon>Pseudonocardiales</taxon>
        <taxon>Pseudonocardiaceae</taxon>
        <taxon>Pseudonocardia</taxon>
        <taxon>environmental samples</taxon>
    </lineage>
</organism>
<dbReference type="EMBL" id="CADCUS010000483">
    <property type="protein sequence ID" value="CAA9431717.1"/>
    <property type="molecule type" value="Genomic_DNA"/>
</dbReference>
<accession>A0A6J4Q1B0</accession>
<feature type="signal peptide" evidence="1">
    <location>
        <begin position="1"/>
        <end position="24"/>
    </location>
</feature>
<keyword evidence="1" id="KW-0732">Signal</keyword>